<feature type="binding site" evidence="3">
    <location>
        <position position="132"/>
    </location>
    <ligand>
        <name>Zn(2+)</name>
        <dbReference type="ChEBI" id="CHEBI:29105"/>
    </ligand>
</feature>
<dbReference type="CDD" id="cd01407">
    <property type="entry name" value="SIR2-fam"/>
    <property type="match status" value="1"/>
</dbReference>
<gene>
    <name evidence="5" type="ORF">AArcSt11_16485</name>
</gene>
<evidence type="ECO:0000313" key="5">
    <source>
        <dbReference type="EMBL" id="MCL9815249.1"/>
    </source>
</evidence>
<keyword evidence="1" id="KW-0808">Transferase</keyword>
<evidence type="ECO:0000256" key="2">
    <source>
        <dbReference type="ARBA" id="ARBA00023027"/>
    </source>
</evidence>
<keyword evidence="2" id="KW-0520">NAD</keyword>
<sequence>MDDRIADLADDLRAADAAVALTGAGLSTASGIPSFRGEDGIWGEEFDPQSFHLRRFRRDPGGFWEDRLRLQERMLPDDVAPNAAHDALFQLEREGPLTAVITQNTDGLHAEAGSERLIELHGNARRVVCEDCGTQRDAEWAFGLVDDGDGPPTCECGGIYKPDVVLFGEDLAPSALSTARELVADSDVLIVAGSSLQVQPAASLPTRRDGAALAVVNYDLTPFTASADYDFRADVTEVLPALADAVCREG</sequence>
<accession>A0AAE3K8R2</accession>
<dbReference type="InterPro" id="IPR050134">
    <property type="entry name" value="NAD-dep_sirtuin_deacylases"/>
</dbReference>
<feature type="binding site" evidence="3">
    <location>
        <position position="129"/>
    </location>
    <ligand>
        <name>Zn(2+)</name>
        <dbReference type="ChEBI" id="CHEBI:29105"/>
    </ligand>
</feature>
<dbReference type="Pfam" id="PF02146">
    <property type="entry name" value="SIR2"/>
    <property type="match status" value="1"/>
</dbReference>
<proteinExistence type="predicted"/>
<keyword evidence="3" id="KW-0479">Metal-binding</keyword>
<evidence type="ECO:0000313" key="6">
    <source>
        <dbReference type="Proteomes" id="UP001202674"/>
    </source>
</evidence>
<protein>
    <submittedName>
        <fullName evidence="5">Sir2 family NAD-dependent protein deacetylase</fullName>
    </submittedName>
</protein>
<comment type="caution">
    <text evidence="5">The sequence shown here is derived from an EMBL/GenBank/DDBJ whole genome shotgun (WGS) entry which is preliminary data.</text>
</comment>
<dbReference type="InterPro" id="IPR003000">
    <property type="entry name" value="Sirtuin"/>
</dbReference>
<reference evidence="5 6" key="1">
    <citation type="journal article" date="2022" name="Syst. Appl. Microbiol.">
        <title>Natronocalculus amylovorans gen. nov., sp. nov., and Natranaeroarchaeum aerophilus sp. nov., dominant culturable amylolytic natronoarchaea from hypersaline soda lakes in southwestern Siberia.</title>
        <authorList>
            <person name="Sorokin D.Y."/>
            <person name="Elcheninov A.G."/>
            <person name="Khizhniak T.V."/>
            <person name="Koenen M."/>
            <person name="Bale N.J."/>
            <person name="Damste J.S.S."/>
            <person name="Kublanov I.V."/>
        </authorList>
    </citation>
    <scope>NUCLEOTIDE SEQUENCE [LARGE SCALE GENOMIC DNA]</scope>
    <source>
        <strain evidence="5 6">AArc-St1-1</strain>
    </source>
</reference>
<evidence type="ECO:0000256" key="3">
    <source>
        <dbReference type="PROSITE-ProRule" id="PRU00236"/>
    </source>
</evidence>
<feature type="active site" description="Proton acceptor" evidence="3">
    <location>
        <position position="121"/>
    </location>
</feature>
<dbReference type="AlphaFoldDB" id="A0AAE3K8R2"/>
<evidence type="ECO:0000256" key="1">
    <source>
        <dbReference type="ARBA" id="ARBA00022679"/>
    </source>
</evidence>
<dbReference type="Gene3D" id="3.30.1600.10">
    <property type="entry name" value="SIR2/SIRT2 'Small Domain"/>
    <property type="match status" value="1"/>
</dbReference>
<dbReference type="InterPro" id="IPR026591">
    <property type="entry name" value="Sirtuin_cat_small_dom_sf"/>
</dbReference>
<feature type="binding site" evidence="3">
    <location>
        <position position="154"/>
    </location>
    <ligand>
        <name>Zn(2+)</name>
        <dbReference type="ChEBI" id="CHEBI:29105"/>
    </ligand>
</feature>
<dbReference type="Gene3D" id="3.40.50.1220">
    <property type="entry name" value="TPP-binding domain"/>
    <property type="match status" value="1"/>
</dbReference>
<dbReference type="EMBL" id="JAKRVY010000017">
    <property type="protein sequence ID" value="MCL9815249.1"/>
    <property type="molecule type" value="Genomic_DNA"/>
</dbReference>
<name>A0AAE3K8R2_9EURY</name>
<keyword evidence="3" id="KW-0862">Zinc</keyword>
<dbReference type="PROSITE" id="PS50305">
    <property type="entry name" value="SIRTUIN"/>
    <property type="match status" value="1"/>
</dbReference>
<feature type="binding site" evidence="3">
    <location>
        <position position="156"/>
    </location>
    <ligand>
        <name>Zn(2+)</name>
        <dbReference type="ChEBI" id="CHEBI:29105"/>
    </ligand>
</feature>
<organism evidence="5 6">
    <name type="scientific">Natranaeroarchaeum aerophilus</name>
    <dbReference type="NCBI Taxonomy" id="2917711"/>
    <lineage>
        <taxon>Archaea</taxon>
        <taxon>Methanobacteriati</taxon>
        <taxon>Methanobacteriota</taxon>
        <taxon>Stenosarchaea group</taxon>
        <taxon>Halobacteria</taxon>
        <taxon>Halobacteriales</taxon>
        <taxon>Natronoarchaeaceae</taxon>
        <taxon>Natranaeroarchaeum</taxon>
    </lineage>
</organism>
<feature type="domain" description="Deacetylase sirtuin-type" evidence="4">
    <location>
        <begin position="1"/>
        <end position="250"/>
    </location>
</feature>
<dbReference type="GO" id="GO:0017136">
    <property type="term" value="F:histone deacetylase activity, NAD-dependent"/>
    <property type="evidence" value="ECO:0007669"/>
    <property type="project" value="TreeGrafter"/>
</dbReference>
<dbReference type="InterPro" id="IPR026590">
    <property type="entry name" value="Ssirtuin_cat_dom"/>
</dbReference>
<dbReference type="RefSeq" id="WP_250598734.1">
    <property type="nucleotide sequence ID" value="NZ_JAKRVY010000017.1"/>
</dbReference>
<dbReference type="PANTHER" id="PTHR11085">
    <property type="entry name" value="NAD-DEPENDENT PROTEIN DEACYLASE SIRTUIN-5, MITOCHONDRIAL-RELATED"/>
    <property type="match status" value="1"/>
</dbReference>
<dbReference type="GO" id="GO:0046872">
    <property type="term" value="F:metal ion binding"/>
    <property type="evidence" value="ECO:0007669"/>
    <property type="project" value="UniProtKB-KW"/>
</dbReference>
<evidence type="ECO:0000259" key="4">
    <source>
        <dbReference type="PROSITE" id="PS50305"/>
    </source>
</evidence>
<dbReference type="InterPro" id="IPR029035">
    <property type="entry name" value="DHS-like_NAD/FAD-binding_dom"/>
</dbReference>
<dbReference type="GO" id="GO:0070403">
    <property type="term" value="F:NAD+ binding"/>
    <property type="evidence" value="ECO:0007669"/>
    <property type="project" value="InterPro"/>
</dbReference>
<dbReference type="Proteomes" id="UP001202674">
    <property type="component" value="Unassembled WGS sequence"/>
</dbReference>
<dbReference type="SUPFAM" id="SSF52467">
    <property type="entry name" value="DHS-like NAD/FAD-binding domain"/>
    <property type="match status" value="1"/>
</dbReference>
<keyword evidence="6" id="KW-1185">Reference proteome</keyword>
<dbReference type="PANTHER" id="PTHR11085:SF4">
    <property type="entry name" value="NAD-DEPENDENT PROTEIN DEACYLASE"/>
    <property type="match status" value="1"/>
</dbReference>